<dbReference type="GO" id="GO:0004832">
    <property type="term" value="F:valine-tRNA ligase activity"/>
    <property type="evidence" value="ECO:0007669"/>
    <property type="project" value="UniProtKB-EC"/>
</dbReference>
<dbReference type="GO" id="GO:0005524">
    <property type="term" value="F:ATP binding"/>
    <property type="evidence" value="ECO:0007669"/>
    <property type="project" value="UniProtKB-KW"/>
</dbReference>
<dbReference type="GO" id="GO:0002161">
    <property type="term" value="F:aminoacyl-tRNA deacylase activity"/>
    <property type="evidence" value="ECO:0007669"/>
    <property type="project" value="InterPro"/>
</dbReference>
<dbReference type="AlphaFoldDB" id="A0A9D3UHH4"/>
<evidence type="ECO:0000256" key="4">
    <source>
        <dbReference type="ARBA" id="ARBA00022840"/>
    </source>
</evidence>
<name>A0A9D3UHH4_9ROSI</name>
<keyword evidence="9" id="KW-1185">Reference proteome</keyword>
<dbReference type="InterPro" id="IPR009008">
    <property type="entry name" value="Val/Leu/Ile-tRNA-synth_edit"/>
</dbReference>
<dbReference type="Gene3D" id="3.90.740.10">
    <property type="entry name" value="Valyl/Leucyl/Isoleucyl-tRNA synthetase, editing domain"/>
    <property type="match status" value="1"/>
</dbReference>
<accession>A0A9D3UHH4</accession>
<keyword evidence="4" id="KW-0067">ATP-binding</keyword>
<gene>
    <name evidence="8" type="ORF">J1N35_036090</name>
</gene>
<dbReference type="InterPro" id="IPR002303">
    <property type="entry name" value="Valyl-tRNA_ligase"/>
</dbReference>
<evidence type="ECO:0000313" key="9">
    <source>
        <dbReference type="Proteomes" id="UP000828251"/>
    </source>
</evidence>
<keyword evidence="6" id="KW-0030">Aminoacyl-tRNA synthetase</keyword>
<dbReference type="GO" id="GO:0006438">
    <property type="term" value="P:valyl-tRNA aminoacylation"/>
    <property type="evidence" value="ECO:0007669"/>
    <property type="project" value="InterPro"/>
</dbReference>
<keyword evidence="3" id="KW-0547">Nucleotide-binding</keyword>
<dbReference type="SUPFAM" id="SSF50677">
    <property type="entry name" value="ValRS/IleRS/LeuRS editing domain"/>
    <property type="match status" value="1"/>
</dbReference>
<evidence type="ECO:0000256" key="1">
    <source>
        <dbReference type="ARBA" id="ARBA00013169"/>
    </source>
</evidence>
<dbReference type="EC" id="6.1.1.9" evidence="1"/>
<dbReference type="PANTHER" id="PTHR11946:SF93">
    <property type="entry name" value="VALINE--TRNA LIGASE, CHLOROPLASTIC_MITOCHONDRIAL 2"/>
    <property type="match status" value="1"/>
</dbReference>
<sequence length="122" mass="13597">MTGNTIELPEFQVYGKMNPEDGSYMVNWSPKLQTAVSDLEVEYSEEPGTLYYIKYCVAGGSRSDFLTIATTRPETLYGDVAIAVHPQVLAFRDIALQAPIHILIIPKSKDGLTGKERDGKWE</sequence>
<evidence type="ECO:0000256" key="7">
    <source>
        <dbReference type="ARBA" id="ARBA00029936"/>
    </source>
</evidence>
<dbReference type="Proteomes" id="UP000828251">
    <property type="component" value="Unassembled WGS sequence"/>
</dbReference>
<evidence type="ECO:0000256" key="5">
    <source>
        <dbReference type="ARBA" id="ARBA00022917"/>
    </source>
</evidence>
<dbReference type="OrthoDB" id="1728060at2759"/>
<organism evidence="8 9">
    <name type="scientific">Gossypium stocksii</name>
    <dbReference type="NCBI Taxonomy" id="47602"/>
    <lineage>
        <taxon>Eukaryota</taxon>
        <taxon>Viridiplantae</taxon>
        <taxon>Streptophyta</taxon>
        <taxon>Embryophyta</taxon>
        <taxon>Tracheophyta</taxon>
        <taxon>Spermatophyta</taxon>
        <taxon>Magnoliopsida</taxon>
        <taxon>eudicotyledons</taxon>
        <taxon>Gunneridae</taxon>
        <taxon>Pentapetalae</taxon>
        <taxon>rosids</taxon>
        <taxon>malvids</taxon>
        <taxon>Malvales</taxon>
        <taxon>Malvaceae</taxon>
        <taxon>Malvoideae</taxon>
        <taxon>Gossypium</taxon>
    </lineage>
</organism>
<dbReference type="GO" id="GO:0005829">
    <property type="term" value="C:cytosol"/>
    <property type="evidence" value="ECO:0007669"/>
    <property type="project" value="TreeGrafter"/>
</dbReference>
<evidence type="ECO:0000256" key="6">
    <source>
        <dbReference type="ARBA" id="ARBA00023146"/>
    </source>
</evidence>
<keyword evidence="2" id="KW-0436">Ligase</keyword>
<evidence type="ECO:0000256" key="3">
    <source>
        <dbReference type="ARBA" id="ARBA00022741"/>
    </source>
</evidence>
<keyword evidence="5" id="KW-0648">Protein biosynthesis</keyword>
<evidence type="ECO:0000256" key="2">
    <source>
        <dbReference type="ARBA" id="ARBA00022598"/>
    </source>
</evidence>
<dbReference type="PANTHER" id="PTHR11946">
    <property type="entry name" value="VALYL-TRNA SYNTHETASES"/>
    <property type="match status" value="1"/>
</dbReference>
<reference evidence="8 9" key="1">
    <citation type="journal article" date="2021" name="Plant Biotechnol. J.">
        <title>Multi-omics assisted identification of the key and species-specific regulatory components of drought-tolerant mechanisms in Gossypium stocksii.</title>
        <authorList>
            <person name="Yu D."/>
            <person name="Ke L."/>
            <person name="Zhang D."/>
            <person name="Wu Y."/>
            <person name="Sun Y."/>
            <person name="Mei J."/>
            <person name="Sun J."/>
            <person name="Sun Y."/>
        </authorList>
    </citation>
    <scope>NUCLEOTIDE SEQUENCE [LARGE SCALE GENOMIC DNA]</scope>
    <source>
        <strain evidence="9">cv. E1</strain>
        <tissue evidence="8">Leaf</tissue>
    </source>
</reference>
<dbReference type="EMBL" id="JAIQCV010000011">
    <property type="protein sequence ID" value="KAH1045306.1"/>
    <property type="molecule type" value="Genomic_DNA"/>
</dbReference>
<comment type="caution">
    <text evidence="8">The sequence shown here is derived from an EMBL/GenBank/DDBJ whole genome shotgun (WGS) entry which is preliminary data.</text>
</comment>
<protein>
    <recommendedName>
        <fullName evidence="1">valine--tRNA ligase</fullName>
        <ecNumber evidence="1">6.1.1.9</ecNumber>
    </recommendedName>
    <alternativeName>
        <fullName evidence="7">Valyl-tRNA synthetase</fullName>
    </alternativeName>
</protein>
<proteinExistence type="predicted"/>
<evidence type="ECO:0000313" key="8">
    <source>
        <dbReference type="EMBL" id="KAH1045306.1"/>
    </source>
</evidence>